<evidence type="ECO:0000256" key="3">
    <source>
        <dbReference type="ARBA" id="ARBA00012438"/>
    </source>
</evidence>
<sequence length="569" mass="62426">MRGKLGLRAIYFLALTAVSLAAMLIFVVFDVETQRRDTETSMVEEARTFAREMDAVWKFMDTSQDTINYTSDGTYEFKGLHCAIVGKSIGAIFSANNDYSIRYTNLNPRRVHDRPDEFETEALVTFNEDRSVTEYYGTVVEEDAPQFRYVRALEVDESCLECHGEPVGEIDITGHDKEGWTLDSVGGAISISIPAERASSMLLNNVLRDVVFFACLILAIGAVVYVVTARFVLRPVGLIKAASDVEAGGYPRQVAASSRAREMAQLINQFNVMARELSALYSDLEAKVTDRTRDLRQVNLALERQRDHLEALGQRLAEESQFKTDMLSMVSHELRTPLTSILATTHFSLDACEEGSEAWHSWDEVRRSSLVLLDMVNNLLDIARLDAGRESLACEPMDLGDLVASAQEAAWPLAESGHLVFSAEVAADVSLVYGDYDKTHRALENLVTNAIKFTPDGGSVRVSASVEEGTGDVLVRVEDTGIGIAPEDQERIFDRFVQVDSTSTRRFKGSGLGLALVREYATLQGFEVGVSSHPGTGSAFTMRIPACLAVALDGDDDEGVGGRPDGEVG</sequence>
<comment type="catalytic activity">
    <reaction evidence="1">
        <text>ATP + protein L-histidine = ADP + protein N-phospho-L-histidine.</text>
        <dbReference type="EC" id="2.7.13.3"/>
    </reaction>
</comment>
<dbReference type="PROSITE" id="PS50885">
    <property type="entry name" value="HAMP"/>
    <property type="match status" value="1"/>
</dbReference>
<dbReference type="SMART" id="SM00387">
    <property type="entry name" value="HATPase_c"/>
    <property type="match status" value="1"/>
</dbReference>
<dbReference type="InterPro" id="IPR003660">
    <property type="entry name" value="HAMP_dom"/>
</dbReference>
<dbReference type="InterPro" id="IPR003661">
    <property type="entry name" value="HisK_dim/P_dom"/>
</dbReference>
<dbReference type="InterPro" id="IPR004358">
    <property type="entry name" value="Sig_transdc_His_kin-like_C"/>
</dbReference>
<evidence type="ECO:0000259" key="11">
    <source>
        <dbReference type="PROSITE" id="PS50109"/>
    </source>
</evidence>
<evidence type="ECO:0000256" key="2">
    <source>
        <dbReference type="ARBA" id="ARBA00004236"/>
    </source>
</evidence>
<evidence type="ECO:0000256" key="4">
    <source>
        <dbReference type="ARBA" id="ARBA00022553"/>
    </source>
</evidence>
<dbReference type="SUPFAM" id="SSF55874">
    <property type="entry name" value="ATPase domain of HSP90 chaperone/DNA topoisomerase II/histidine kinase"/>
    <property type="match status" value="1"/>
</dbReference>
<dbReference type="PANTHER" id="PTHR43047:SF72">
    <property type="entry name" value="OSMOSENSING HISTIDINE PROTEIN KINASE SLN1"/>
    <property type="match status" value="1"/>
</dbReference>
<feature type="domain" description="HAMP" evidence="12">
    <location>
        <begin position="230"/>
        <end position="282"/>
    </location>
</feature>
<dbReference type="Pfam" id="PF00512">
    <property type="entry name" value="HisKA"/>
    <property type="match status" value="1"/>
</dbReference>
<evidence type="ECO:0000256" key="8">
    <source>
        <dbReference type="ARBA" id="ARBA00022989"/>
    </source>
</evidence>
<protein>
    <recommendedName>
        <fullName evidence="3">histidine kinase</fullName>
        <ecNumber evidence="3">2.7.13.3</ecNumber>
    </recommendedName>
</protein>
<evidence type="ECO:0000256" key="6">
    <source>
        <dbReference type="ARBA" id="ARBA00022692"/>
    </source>
</evidence>
<evidence type="ECO:0000256" key="10">
    <source>
        <dbReference type="SAM" id="Phobius"/>
    </source>
</evidence>
<evidence type="ECO:0000256" key="7">
    <source>
        <dbReference type="ARBA" id="ARBA00022777"/>
    </source>
</evidence>
<evidence type="ECO:0000256" key="1">
    <source>
        <dbReference type="ARBA" id="ARBA00000085"/>
    </source>
</evidence>
<keyword evidence="5" id="KW-0808">Transferase</keyword>
<dbReference type="EC" id="2.7.13.3" evidence="3"/>
<dbReference type="CDD" id="cd00082">
    <property type="entry name" value="HisKA"/>
    <property type="match status" value="1"/>
</dbReference>
<feature type="transmembrane region" description="Helical" evidence="10">
    <location>
        <begin position="210"/>
        <end position="233"/>
    </location>
</feature>
<dbReference type="Gene3D" id="3.30.565.10">
    <property type="entry name" value="Histidine kinase-like ATPase, C-terminal domain"/>
    <property type="match status" value="1"/>
</dbReference>
<keyword evidence="10" id="KW-0472">Membrane</keyword>
<organism evidence="13 14">
    <name type="scientific">Adlercreutzia faecimuris</name>
    <dbReference type="NCBI Taxonomy" id="2897341"/>
    <lineage>
        <taxon>Bacteria</taxon>
        <taxon>Bacillati</taxon>
        <taxon>Actinomycetota</taxon>
        <taxon>Coriobacteriia</taxon>
        <taxon>Eggerthellales</taxon>
        <taxon>Eggerthellaceae</taxon>
        <taxon>Adlercreutzia</taxon>
    </lineage>
</organism>
<accession>A0ABS9WI17</accession>
<dbReference type="PANTHER" id="PTHR43047">
    <property type="entry name" value="TWO-COMPONENT HISTIDINE PROTEIN KINASE"/>
    <property type="match status" value="1"/>
</dbReference>
<gene>
    <name evidence="13" type="ORF">LPT13_07480</name>
</gene>
<feature type="transmembrane region" description="Helical" evidence="10">
    <location>
        <begin position="9"/>
        <end position="29"/>
    </location>
</feature>
<dbReference type="Pfam" id="PF11845">
    <property type="entry name" value="Tll0287-like"/>
    <property type="match status" value="1"/>
</dbReference>
<dbReference type="InterPro" id="IPR036097">
    <property type="entry name" value="HisK_dim/P_sf"/>
</dbReference>
<dbReference type="CDD" id="cd06225">
    <property type="entry name" value="HAMP"/>
    <property type="match status" value="1"/>
</dbReference>
<evidence type="ECO:0000256" key="5">
    <source>
        <dbReference type="ARBA" id="ARBA00022679"/>
    </source>
</evidence>
<evidence type="ECO:0000313" key="13">
    <source>
        <dbReference type="EMBL" id="MCI2242190.1"/>
    </source>
</evidence>
<proteinExistence type="predicted"/>
<keyword evidence="4" id="KW-0597">Phosphoprotein</keyword>
<keyword evidence="9" id="KW-0902">Two-component regulatory system</keyword>
<dbReference type="PRINTS" id="PR00344">
    <property type="entry name" value="BCTRLSENSOR"/>
</dbReference>
<dbReference type="SUPFAM" id="SSF47384">
    <property type="entry name" value="Homodimeric domain of signal transducing histidine kinase"/>
    <property type="match status" value="1"/>
</dbReference>
<keyword evidence="6 10" id="KW-0812">Transmembrane</keyword>
<keyword evidence="8 10" id="KW-1133">Transmembrane helix</keyword>
<dbReference type="InterPro" id="IPR003594">
    <property type="entry name" value="HATPase_dom"/>
</dbReference>
<dbReference type="Proteomes" id="UP001430755">
    <property type="component" value="Unassembled WGS sequence"/>
</dbReference>
<dbReference type="EMBL" id="JAJMLW010000002">
    <property type="protein sequence ID" value="MCI2242190.1"/>
    <property type="molecule type" value="Genomic_DNA"/>
</dbReference>
<keyword evidence="14" id="KW-1185">Reference proteome</keyword>
<comment type="caution">
    <text evidence="13">The sequence shown here is derived from an EMBL/GenBank/DDBJ whole genome shotgun (WGS) entry which is preliminary data.</text>
</comment>
<comment type="subcellular location">
    <subcellularLocation>
        <location evidence="2">Cell membrane</location>
    </subcellularLocation>
</comment>
<dbReference type="RefSeq" id="WP_242165153.1">
    <property type="nucleotide sequence ID" value="NZ_JAJMLW010000002.1"/>
</dbReference>
<dbReference type="Gene3D" id="1.10.287.130">
    <property type="match status" value="1"/>
</dbReference>
<dbReference type="InterPro" id="IPR021796">
    <property type="entry name" value="Tll0287-like_dom"/>
</dbReference>
<dbReference type="Pfam" id="PF02518">
    <property type="entry name" value="HATPase_c"/>
    <property type="match status" value="1"/>
</dbReference>
<dbReference type="CDD" id="cd16922">
    <property type="entry name" value="HATPase_EvgS-ArcB-TorS-like"/>
    <property type="match status" value="1"/>
</dbReference>
<name>A0ABS9WI17_9ACTN</name>
<evidence type="ECO:0000259" key="12">
    <source>
        <dbReference type="PROSITE" id="PS50885"/>
    </source>
</evidence>
<dbReference type="SMART" id="SM00388">
    <property type="entry name" value="HisKA"/>
    <property type="match status" value="1"/>
</dbReference>
<keyword evidence="7" id="KW-0418">Kinase</keyword>
<feature type="domain" description="Histidine kinase" evidence="11">
    <location>
        <begin position="329"/>
        <end position="548"/>
    </location>
</feature>
<evidence type="ECO:0000313" key="14">
    <source>
        <dbReference type="Proteomes" id="UP001430755"/>
    </source>
</evidence>
<dbReference type="InterPro" id="IPR005467">
    <property type="entry name" value="His_kinase_dom"/>
</dbReference>
<dbReference type="PROSITE" id="PS50109">
    <property type="entry name" value="HIS_KIN"/>
    <property type="match status" value="1"/>
</dbReference>
<dbReference type="InterPro" id="IPR036890">
    <property type="entry name" value="HATPase_C_sf"/>
</dbReference>
<evidence type="ECO:0000256" key="9">
    <source>
        <dbReference type="ARBA" id="ARBA00023012"/>
    </source>
</evidence>
<dbReference type="Gene3D" id="6.10.340.10">
    <property type="match status" value="1"/>
</dbReference>
<reference evidence="13" key="1">
    <citation type="submission" date="2021-11" db="EMBL/GenBank/DDBJ databases">
        <title>A Novel Adlercreutzia Species, isolated from a Allomyrina dichotoma larva feces.</title>
        <authorList>
            <person name="Suh M.K."/>
        </authorList>
    </citation>
    <scope>NUCLEOTIDE SEQUENCE</scope>
    <source>
        <strain evidence="13">JBNU-10</strain>
    </source>
</reference>